<sequence length="127" mass="14778">MGKINFTVLSILLLICCDVEPHDADDYEFRILNSTDSEVLFKSFNIGEESGYIEIKVNESLFISGGGILRVDSVRFKIENPLDSITFVNNYHGGDLNDVNHFFNYSNWKEKNINKYYYILTKEDFER</sequence>
<dbReference type="RefSeq" id="WP_266056048.1">
    <property type="nucleotide sequence ID" value="NZ_JAPFQN010000004.1"/>
</dbReference>
<organism evidence="1 2">
    <name type="scientific">Mangrovivirga halotolerans</name>
    <dbReference type="NCBI Taxonomy" id="2993936"/>
    <lineage>
        <taxon>Bacteria</taxon>
        <taxon>Pseudomonadati</taxon>
        <taxon>Bacteroidota</taxon>
        <taxon>Cytophagia</taxon>
        <taxon>Cytophagales</taxon>
        <taxon>Mangrovivirgaceae</taxon>
        <taxon>Mangrovivirga</taxon>
    </lineage>
</organism>
<accession>A0ABT3RPC4</accession>
<dbReference type="EMBL" id="JAPFQN010000004">
    <property type="protein sequence ID" value="MCX2743648.1"/>
    <property type="molecule type" value="Genomic_DNA"/>
</dbReference>
<evidence type="ECO:0000313" key="1">
    <source>
        <dbReference type="EMBL" id="MCX2743648.1"/>
    </source>
</evidence>
<proteinExistence type="predicted"/>
<evidence type="ECO:0000313" key="2">
    <source>
        <dbReference type="Proteomes" id="UP001209885"/>
    </source>
</evidence>
<reference evidence="1 2" key="1">
    <citation type="submission" date="2022-11" db="EMBL/GenBank/DDBJ databases">
        <title>The characterization of three novel Bacteroidetes species and genomic analysis of their roles in tidal elemental geochemical cycles.</title>
        <authorList>
            <person name="Ma K."/>
        </authorList>
    </citation>
    <scope>NUCLEOTIDE SEQUENCE [LARGE SCALE GENOMIC DNA]</scope>
    <source>
        <strain evidence="1 2">M17</strain>
    </source>
</reference>
<name>A0ABT3RPC4_9BACT</name>
<dbReference type="Proteomes" id="UP001209885">
    <property type="component" value="Unassembled WGS sequence"/>
</dbReference>
<keyword evidence="2" id="KW-1185">Reference proteome</keyword>
<comment type="caution">
    <text evidence="1">The sequence shown here is derived from an EMBL/GenBank/DDBJ whole genome shotgun (WGS) entry which is preliminary data.</text>
</comment>
<protein>
    <recommendedName>
        <fullName evidence="3">Lamin tail domain-containing protein</fullName>
    </recommendedName>
</protein>
<gene>
    <name evidence="1" type="ORF">OO013_07220</name>
</gene>
<evidence type="ECO:0008006" key="3">
    <source>
        <dbReference type="Google" id="ProtNLM"/>
    </source>
</evidence>